<sequence length="422" mass="45035">MTHLGDRIAAFVDGQLPVDERRIAETHVASCAECRRKVREQQLLKSRMTSLGQVRAPDHLLASLSDVHRLAAAAEPSSPGWLTRCLRSSTMRALVAVSGATVTVTALAYVIGSPADAGEGEVRPPVEQFAADFNESAPAMPSSGDRIAAPSAVDTIRQVTTSSLLVDDRTDVDADDADAVRLLRDAAGQSSYLDQLVRNYRITTGTSGQIRGREAVEVRAVRGGDVAAVFWIDSATGELLRRLLYDDDGSVADSRDYGADDASSASADTGGAVDGATISPISAQTLDALAKSGWPCHDLLARDMGRVRGHWVDVGNQHVVRLTYTDGLTRLALYEQRGALDESDLDGFERHRVGGSPVWLRTGEPSIAVWSADGVVYTVVTDAAAGRLRDAVAELPHERIESGALDRVQNGLQQMGSWVAPV</sequence>
<reference evidence="4" key="1">
    <citation type="submission" date="2022-01" db="EMBL/GenBank/DDBJ databases">
        <title>Nocardioidaceae gen. sp. A5X3R13.</title>
        <authorList>
            <person name="Lopez Marin M.A."/>
            <person name="Uhlik O."/>
        </authorList>
    </citation>
    <scope>NUCLEOTIDE SEQUENCE</scope>
    <source>
        <strain evidence="4">A5X3R13</strain>
    </source>
</reference>
<feature type="domain" description="Putative zinc-finger" evidence="3">
    <location>
        <begin position="6"/>
        <end position="35"/>
    </location>
</feature>
<dbReference type="EMBL" id="CP094970">
    <property type="protein sequence ID" value="UYM06167.1"/>
    <property type="molecule type" value="Genomic_DNA"/>
</dbReference>
<dbReference type="Pfam" id="PF13490">
    <property type="entry name" value="zf-HC2"/>
    <property type="match status" value="1"/>
</dbReference>
<dbReference type="RefSeq" id="WP_271635021.1">
    <property type="nucleotide sequence ID" value="NZ_CP094970.1"/>
</dbReference>
<dbReference type="KEGG" id="sgrg:L0C25_03580"/>
<evidence type="ECO:0000313" key="5">
    <source>
        <dbReference type="Proteomes" id="UP001164390"/>
    </source>
</evidence>
<keyword evidence="2" id="KW-0804">Transcription</keyword>
<protein>
    <submittedName>
        <fullName evidence="4">Zf-HC2 domain-containing protein</fullName>
    </submittedName>
</protein>
<evidence type="ECO:0000259" key="3">
    <source>
        <dbReference type="Pfam" id="PF13490"/>
    </source>
</evidence>
<evidence type="ECO:0000256" key="1">
    <source>
        <dbReference type="ARBA" id="ARBA00023015"/>
    </source>
</evidence>
<evidence type="ECO:0000313" key="4">
    <source>
        <dbReference type="EMBL" id="UYM06167.1"/>
    </source>
</evidence>
<organism evidence="4 5">
    <name type="scientific">Solicola gregarius</name>
    <dbReference type="NCBI Taxonomy" id="2908642"/>
    <lineage>
        <taxon>Bacteria</taxon>
        <taxon>Bacillati</taxon>
        <taxon>Actinomycetota</taxon>
        <taxon>Actinomycetes</taxon>
        <taxon>Propionibacteriales</taxon>
        <taxon>Nocardioidaceae</taxon>
        <taxon>Solicola</taxon>
    </lineage>
</organism>
<proteinExistence type="predicted"/>
<accession>A0AA46TJT9</accession>
<keyword evidence="1" id="KW-0805">Transcription regulation</keyword>
<gene>
    <name evidence="4" type="ORF">L0C25_03580</name>
</gene>
<dbReference type="Proteomes" id="UP001164390">
    <property type="component" value="Chromosome"/>
</dbReference>
<keyword evidence="5" id="KW-1185">Reference proteome</keyword>
<dbReference type="Gene3D" id="1.10.10.1320">
    <property type="entry name" value="Anti-sigma factor, zinc-finger domain"/>
    <property type="match status" value="1"/>
</dbReference>
<name>A0AA46TJT9_9ACTN</name>
<dbReference type="Gene3D" id="2.50.20.10">
    <property type="entry name" value="Lipoprotein localisation LolA/LolB/LppX"/>
    <property type="match status" value="1"/>
</dbReference>
<dbReference type="InterPro" id="IPR027383">
    <property type="entry name" value="Znf_put"/>
</dbReference>
<dbReference type="AlphaFoldDB" id="A0AA46TJT9"/>
<dbReference type="InterPro" id="IPR041916">
    <property type="entry name" value="Anti_sigma_zinc_sf"/>
</dbReference>
<evidence type="ECO:0000256" key="2">
    <source>
        <dbReference type="ARBA" id="ARBA00023163"/>
    </source>
</evidence>